<dbReference type="RefSeq" id="WP_212921191.1">
    <property type="nucleotide sequence ID" value="NZ_BORP01000004.1"/>
</dbReference>
<dbReference type="Gene3D" id="3.30.2000.30">
    <property type="match status" value="1"/>
</dbReference>
<name>A0A919XB66_9BACI</name>
<keyword evidence="2" id="KW-1185">Reference proteome</keyword>
<dbReference type="Proteomes" id="UP000676917">
    <property type="component" value="Unassembled WGS sequence"/>
</dbReference>
<dbReference type="Pfam" id="PF16807">
    <property type="entry name" value="Phage_tail_terminator_4"/>
    <property type="match status" value="1"/>
</dbReference>
<proteinExistence type="predicted"/>
<evidence type="ECO:0000313" key="2">
    <source>
        <dbReference type="Proteomes" id="UP000676917"/>
    </source>
</evidence>
<reference evidence="1" key="1">
    <citation type="submission" date="2021-03" db="EMBL/GenBank/DDBJ databases">
        <title>Antimicrobial resistance genes in bacteria isolated from Japanese honey, and their potential for conferring macrolide and lincosamide resistance in the American foulbrood pathogen Paenibacillus larvae.</title>
        <authorList>
            <person name="Okamoto M."/>
            <person name="Kumagai M."/>
            <person name="Kanamori H."/>
            <person name="Takamatsu D."/>
        </authorList>
    </citation>
    <scope>NUCLEOTIDE SEQUENCE</scope>
    <source>
        <strain evidence="1">J43TS3</strain>
    </source>
</reference>
<protein>
    <recommendedName>
        <fullName evidence="3">DUF5072 domain-containing protein</fullName>
    </recommendedName>
</protein>
<sequence length="139" mass="16061">MLKKLSLLDLHKSIQERIHEGTGLKCLDGNPINEPLPYAFLEFVNSKPRNTKTMFIHEYVIHVHVLSEAANNNVEHYKNIQAVDEALTEYINLPEGYEVWDQVESGLVSNYKEPETEEKHAVLSFVFKVSYGFKLKIEE</sequence>
<organism evidence="1 2">
    <name type="scientific">Ornithinibacillus bavariensis</name>
    <dbReference type="NCBI Taxonomy" id="545502"/>
    <lineage>
        <taxon>Bacteria</taxon>
        <taxon>Bacillati</taxon>
        <taxon>Bacillota</taxon>
        <taxon>Bacilli</taxon>
        <taxon>Bacillales</taxon>
        <taxon>Bacillaceae</taxon>
        <taxon>Ornithinibacillus</taxon>
    </lineage>
</organism>
<dbReference type="InterPro" id="IPR053745">
    <property type="entry name" value="Viral_Tail_Comp_sf"/>
</dbReference>
<dbReference type="AlphaFoldDB" id="A0A919XB66"/>
<gene>
    <name evidence="1" type="ORF">J43TS3_23380</name>
</gene>
<accession>A0A919XB66</accession>
<evidence type="ECO:0000313" key="1">
    <source>
        <dbReference type="EMBL" id="GIO27727.1"/>
    </source>
</evidence>
<dbReference type="EMBL" id="BORP01000004">
    <property type="protein sequence ID" value="GIO27727.1"/>
    <property type="molecule type" value="Genomic_DNA"/>
</dbReference>
<evidence type="ECO:0008006" key="3">
    <source>
        <dbReference type="Google" id="ProtNLM"/>
    </source>
</evidence>
<comment type="caution">
    <text evidence="1">The sequence shown here is derived from an EMBL/GenBank/DDBJ whole genome shotgun (WGS) entry which is preliminary data.</text>
</comment>